<proteinExistence type="predicted"/>
<evidence type="ECO:0000313" key="2">
    <source>
        <dbReference type="EMBL" id="ANN71304.1"/>
    </source>
</evidence>
<organism evidence="2 3">
    <name type="scientific">Bordetella bronchialis</name>
    <dbReference type="NCBI Taxonomy" id="463025"/>
    <lineage>
        <taxon>Bacteria</taxon>
        <taxon>Pseudomonadati</taxon>
        <taxon>Pseudomonadota</taxon>
        <taxon>Betaproteobacteria</taxon>
        <taxon>Burkholderiales</taxon>
        <taxon>Alcaligenaceae</taxon>
        <taxon>Bordetella</taxon>
    </lineage>
</organism>
<feature type="transmembrane region" description="Helical" evidence="1">
    <location>
        <begin position="16"/>
        <end position="38"/>
    </location>
</feature>
<dbReference type="RefSeq" id="WP_066668871.1">
    <property type="nucleotide sequence ID" value="NZ_CP016171.1"/>
</dbReference>
<accession>A0A193FW99</accession>
<reference evidence="2 3" key="1">
    <citation type="submission" date="2016-06" db="EMBL/GenBank/DDBJ databases">
        <title>Complete genome sequences of Bordetella bronchialis and Bordetella flabilis.</title>
        <authorList>
            <person name="LiPuma J.J."/>
            <person name="Spilker T."/>
        </authorList>
    </citation>
    <scope>NUCLEOTIDE SEQUENCE [LARGE SCALE GENOMIC DNA]</scope>
    <source>
        <strain evidence="2 3">AU17976</strain>
    </source>
</reference>
<keyword evidence="1" id="KW-1133">Transmembrane helix</keyword>
<dbReference type="STRING" id="463025.BAU08_08120"/>
<dbReference type="AlphaFoldDB" id="A0A193FW99"/>
<protein>
    <submittedName>
        <fullName evidence="2">Uncharacterized protein</fullName>
    </submittedName>
</protein>
<feature type="transmembrane region" description="Helical" evidence="1">
    <location>
        <begin position="44"/>
        <end position="65"/>
    </location>
</feature>
<keyword evidence="1" id="KW-0472">Membrane</keyword>
<sequence length="172" mass="18787">MHPDWTLRVPILRPRLAAWLDAVALVAALASAWVGLYWQAPFTLPVLAAAGCALAAIAALAALAARIGRPAGWRSARGAVRAVRMDRDGAFHLRMRDGWHPAEWVAAWRGPRWLTLRARLPGGICNAPAVRRPCVTFTVWQDALPAAAWRRTCLLVNRRLCRSPVGRPVGAP</sequence>
<dbReference type="EMBL" id="CP016171">
    <property type="protein sequence ID" value="ANN71304.1"/>
    <property type="molecule type" value="Genomic_DNA"/>
</dbReference>
<dbReference type="Proteomes" id="UP000092213">
    <property type="component" value="Chromosome"/>
</dbReference>
<evidence type="ECO:0000256" key="1">
    <source>
        <dbReference type="SAM" id="Phobius"/>
    </source>
</evidence>
<keyword evidence="1" id="KW-0812">Transmembrane</keyword>
<name>A0A193FW99_9BORD</name>
<gene>
    <name evidence="2" type="ORF">BAU08_08120</name>
</gene>
<evidence type="ECO:0000313" key="3">
    <source>
        <dbReference type="Proteomes" id="UP000092213"/>
    </source>
</evidence>